<dbReference type="PANTHER" id="PTHR23026">
    <property type="entry name" value="NADPH NITROREDUCTASE"/>
    <property type="match status" value="1"/>
</dbReference>
<gene>
    <name evidence="2" type="ORF">GCM10009559_24620</name>
</gene>
<evidence type="ECO:0000313" key="2">
    <source>
        <dbReference type="EMBL" id="GAA0934258.1"/>
    </source>
</evidence>
<evidence type="ECO:0000313" key="3">
    <source>
        <dbReference type="Proteomes" id="UP001499967"/>
    </source>
</evidence>
<name>A0ABP4ABE4_9PSEU</name>
<feature type="region of interest" description="Disordered" evidence="1">
    <location>
        <begin position="308"/>
        <end position="332"/>
    </location>
</feature>
<feature type="compositionally biased region" description="Basic and acidic residues" evidence="1">
    <location>
        <begin position="317"/>
        <end position="326"/>
    </location>
</feature>
<keyword evidence="3" id="KW-1185">Reference proteome</keyword>
<organism evidence="2 3">
    <name type="scientific">Pseudonocardia zijingensis</name>
    <dbReference type="NCBI Taxonomy" id="153376"/>
    <lineage>
        <taxon>Bacteria</taxon>
        <taxon>Bacillati</taxon>
        <taxon>Actinomycetota</taxon>
        <taxon>Actinomycetes</taxon>
        <taxon>Pseudonocardiales</taxon>
        <taxon>Pseudonocardiaceae</taxon>
        <taxon>Pseudonocardia</taxon>
    </lineage>
</organism>
<reference evidence="3" key="1">
    <citation type="journal article" date="2019" name="Int. J. Syst. Evol. Microbiol.">
        <title>The Global Catalogue of Microorganisms (GCM) 10K type strain sequencing project: providing services to taxonomists for standard genome sequencing and annotation.</title>
        <authorList>
            <consortium name="The Broad Institute Genomics Platform"/>
            <consortium name="The Broad Institute Genome Sequencing Center for Infectious Disease"/>
            <person name="Wu L."/>
            <person name="Ma J."/>
        </authorList>
    </citation>
    <scope>NUCLEOTIDE SEQUENCE [LARGE SCALE GENOMIC DNA]</scope>
    <source>
        <strain evidence="3">JCM 11117</strain>
    </source>
</reference>
<evidence type="ECO:0000256" key="1">
    <source>
        <dbReference type="SAM" id="MobiDB-lite"/>
    </source>
</evidence>
<dbReference type="Proteomes" id="UP001499967">
    <property type="component" value="Unassembled WGS sequence"/>
</dbReference>
<dbReference type="NCBIfam" id="NF047509">
    <property type="entry name" value="Rv3131_FMN_oxido"/>
    <property type="match status" value="1"/>
</dbReference>
<dbReference type="Gene3D" id="3.40.109.10">
    <property type="entry name" value="NADH Oxidase"/>
    <property type="match status" value="1"/>
</dbReference>
<dbReference type="InterPro" id="IPR050627">
    <property type="entry name" value="Nitroreductase/BluB"/>
</dbReference>
<protein>
    <recommendedName>
        <fullName evidence="4">Nitroreductase family protein</fullName>
    </recommendedName>
</protein>
<dbReference type="PANTHER" id="PTHR23026:SF123">
    <property type="entry name" value="NAD(P)H NITROREDUCTASE RV3131-RELATED"/>
    <property type="match status" value="1"/>
</dbReference>
<proteinExistence type="predicted"/>
<evidence type="ECO:0008006" key="4">
    <source>
        <dbReference type="Google" id="ProtNLM"/>
    </source>
</evidence>
<dbReference type="InterPro" id="IPR000415">
    <property type="entry name" value="Nitroreductase-like"/>
</dbReference>
<dbReference type="SUPFAM" id="SSF55469">
    <property type="entry name" value="FMN-dependent nitroreductase-like"/>
    <property type="match status" value="2"/>
</dbReference>
<dbReference type="RefSeq" id="WP_343941508.1">
    <property type="nucleotide sequence ID" value="NZ_BAAAHP010000071.1"/>
</dbReference>
<accession>A0ABP4ABE4</accession>
<dbReference type="EMBL" id="BAAAHP010000071">
    <property type="protein sequence ID" value="GAA0934258.1"/>
    <property type="molecule type" value="Genomic_DNA"/>
</dbReference>
<comment type="caution">
    <text evidence="2">The sequence shown here is derived from an EMBL/GenBank/DDBJ whole genome shotgun (WGS) entry which is preliminary data.</text>
</comment>
<sequence length="332" mass="36618">MPDIPEAFGLRPEQVESLLVTVGRAPSLHNAQPWRLRLDRDVIELHADPERRLPAADPDDRELRIGCGAALFNLRLALHGYGVRPLVTVLPDHDRPELIATVRHGGRTPPTPEQERLLRAVPRRRTNRHPFTDEPVPEPAQAALHRAALEEDGWLHVLDEPGQRTALREIAARAHRAQVDDPAFRAEFARWTGRADDATDGVPAAAGTPAEPHDRWVLRDFTGGNRPRRVPGKDFEPDPFIVVLGAHGTGPAADVQAGQALQRVLLTATAEGLATSFLSHVVEVPRTRDELRHLIGGTRAPQAVLRVGRGWPVPPTGRRDPTDLIARRPVSR</sequence>